<dbReference type="CTD" id="561765"/>
<dbReference type="STRING" id="244447.ENSCSEP00000001302"/>
<dbReference type="GO" id="GO:0005737">
    <property type="term" value="C:cytoplasm"/>
    <property type="evidence" value="ECO:0007669"/>
    <property type="project" value="TreeGrafter"/>
</dbReference>
<dbReference type="InterPro" id="IPR001452">
    <property type="entry name" value="SH3_domain"/>
</dbReference>
<feature type="compositionally biased region" description="Low complexity" evidence="3">
    <location>
        <begin position="390"/>
        <end position="418"/>
    </location>
</feature>
<feature type="domain" description="PX" evidence="5">
    <location>
        <begin position="1"/>
        <end position="130"/>
    </location>
</feature>
<feature type="region of interest" description="Disordered" evidence="3">
    <location>
        <begin position="370"/>
        <end position="457"/>
    </location>
</feature>
<proteinExistence type="predicted"/>
<dbReference type="GO" id="GO:0042554">
    <property type="term" value="P:superoxide anion generation"/>
    <property type="evidence" value="ECO:0007669"/>
    <property type="project" value="TreeGrafter"/>
</dbReference>
<dbReference type="SMART" id="SM00326">
    <property type="entry name" value="SH3"/>
    <property type="match status" value="2"/>
</dbReference>
<dbReference type="Gene3D" id="3.30.1520.10">
    <property type="entry name" value="Phox-like domain"/>
    <property type="match status" value="1"/>
</dbReference>
<keyword evidence="1 2" id="KW-0728">SH3 domain</keyword>
<dbReference type="InterPro" id="IPR035758">
    <property type="entry name" value="NoxO1_SH3_2"/>
</dbReference>
<evidence type="ECO:0000313" key="7">
    <source>
        <dbReference type="Proteomes" id="UP000265120"/>
    </source>
</evidence>
<dbReference type="Proteomes" id="UP000265120">
    <property type="component" value="Chromosome 8"/>
</dbReference>
<dbReference type="Gene3D" id="2.30.30.40">
    <property type="entry name" value="SH3 Domains"/>
    <property type="match status" value="2"/>
</dbReference>
<dbReference type="CDD" id="cd12024">
    <property type="entry name" value="SH3_NoxO1_2"/>
    <property type="match status" value="1"/>
</dbReference>
<feature type="compositionally biased region" description="Polar residues" evidence="3">
    <location>
        <begin position="419"/>
        <end position="432"/>
    </location>
</feature>
<dbReference type="InterPro" id="IPR036871">
    <property type="entry name" value="PX_dom_sf"/>
</dbReference>
<dbReference type="InterPro" id="IPR001683">
    <property type="entry name" value="PX_dom"/>
</dbReference>
<dbReference type="PANTHER" id="PTHR15706:SF10">
    <property type="entry name" value="NADPH OXIDASE ORGANIZER 1"/>
    <property type="match status" value="1"/>
</dbReference>
<feature type="domain" description="SH3" evidence="4">
    <location>
        <begin position="168"/>
        <end position="230"/>
    </location>
</feature>
<evidence type="ECO:0000259" key="5">
    <source>
        <dbReference type="PROSITE" id="PS50195"/>
    </source>
</evidence>
<evidence type="ECO:0000259" key="4">
    <source>
        <dbReference type="PROSITE" id="PS50002"/>
    </source>
</evidence>
<reference evidence="6" key="2">
    <citation type="submission" date="2025-08" db="UniProtKB">
        <authorList>
            <consortium name="Ensembl"/>
        </authorList>
    </citation>
    <scope>IDENTIFICATION</scope>
</reference>
<dbReference type="Pfam" id="PF14604">
    <property type="entry name" value="SH3_9"/>
    <property type="match status" value="1"/>
</dbReference>
<dbReference type="OMA" id="TLYCAVR"/>
<protein>
    <submittedName>
        <fullName evidence="6">NADPH oxidase organizer 1b</fullName>
    </submittedName>
</protein>
<dbReference type="PROSITE" id="PS50195">
    <property type="entry name" value="PX"/>
    <property type="match status" value="1"/>
</dbReference>
<dbReference type="PANTHER" id="PTHR15706">
    <property type="entry name" value="SH3 MULTIPLE DOMAIN"/>
    <property type="match status" value="1"/>
</dbReference>
<feature type="domain" description="SH3" evidence="4">
    <location>
        <begin position="239"/>
        <end position="298"/>
    </location>
</feature>
<organism evidence="6 7">
    <name type="scientific">Cynoglossus semilaevis</name>
    <name type="common">Tongue sole</name>
    <dbReference type="NCBI Taxonomy" id="244447"/>
    <lineage>
        <taxon>Eukaryota</taxon>
        <taxon>Metazoa</taxon>
        <taxon>Chordata</taxon>
        <taxon>Craniata</taxon>
        <taxon>Vertebrata</taxon>
        <taxon>Euteleostomi</taxon>
        <taxon>Actinopterygii</taxon>
        <taxon>Neopterygii</taxon>
        <taxon>Teleostei</taxon>
        <taxon>Neoteleostei</taxon>
        <taxon>Acanthomorphata</taxon>
        <taxon>Carangaria</taxon>
        <taxon>Pleuronectiformes</taxon>
        <taxon>Pleuronectoidei</taxon>
        <taxon>Cynoglossidae</taxon>
        <taxon>Cynoglossinae</taxon>
        <taxon>Cynoglossus</taxon>
    </lineage>
</organism>
<dbReference type="OrthoDB" id="10255964at2759"/>
<dbReference type="Pfam" id="PF00787">
    <property type="entry name" value="PX"/>
    <property type="match status" value="1"/>
</dbReference>
<dbReference type="InterPro" id="IPR036028">
    <property type="entry name" value="SH3-like_dom_sf"/>
</dbReference>
<dbReference type="FunCoup" id="A0A3P8UFW1">
    <property type="interactions" value="668"/>
</dbReference>
<dbReference type="GeneID" id="103382331"/>
<dbReference type="Ensembl" id="ENSCSET00000001331.1">
    <property type="protein sequence ID" value="ENSCSEP00000001302.1"/>
    <property type="gene ID" value="ENSCSEG00000000896.1"/>
</dbReference>
<sequence length="501" mass="55904">MAGEDRFIITARIIGAVHKAAPKLKTFMVSVAWSDGTELIIYRSFGDFQRFHRDLKKKFPTLNPFQKNKRVIPKFRGKARQSSMPQKGSKRSVLRMRFLENYCDKLFKCEQDVTRSSEVTYFFLPKEQDLQSDFTNNSIMILMADMRDGSSDGASFSGRQGGNITHPFISQTYRCIAAYETKDTKNRPFKVDVDENVDVLIKDPAGWWFVENEEKRLAWFPAPYLELLDGEDDDEGFQPGGSLYCAVRSYSTKNADEVSVSIGSVVEVLKKSDNGWWLIRSNGKVGYVPSMYLKPYNNPRVGIFNLQRKMHSSTLNLSSSPTRDLQVSYSPTISEETHPLRDSAAPYRSGPNVPGQIHKAQSLDVLSETWPQARPERAASASDSRKYSVSGESSLSDFSASSGSSQSLSQSPVSAAPSRQATASPNPSVSDQSDAESVRSKSSDQAPRVPPRPRTEEILASCTTMTRKAALATKNLLKNQPFEAGMVENLHQNQSVQIHAF</sequence>
<dbReference type="SUPFAM" id="SSF50044">
    <property type="entry name" value="SH3-domain"/>
    <property type="match status" value="2"/>
</dbReference>
<dbReference type="InParanoid" id="A0A3P8UFW1"/>
<reference evidence="6" key="3">
    <citation type="submission" date="2025-09" db="UniProtKB">
        <authorList>
            <consortium name="Ensembl"/>
        </authorList>
    </citation>
    <scope>IDENTIFICATION</scope>
</reference>
<dbReference type="FunFam" id="2.30.30.40:FF:000233">
    <property type="entry name" value="NADPH oxidase organizer 1"/>
    <property type="match status" value="1"/>
</dbReference>
<dbReference type="InterPro" id="IPR051228">
    <property type="entry name" value="NADPH_Oxidase/PX-Domain"/>
</dbReference>
<dbReference type="SUPFAM" id="SSF64268">
    <property type="entry name" value="PX domain"/>
    <property type="match status" value="1"/>
</dbReference>
<evidence type="ECO:0000313" key="6">
    <source>
        <dbReference type="Ensembl" id="ENSCSEP00000001302.1"/>
    </source>
</evidence>
<accession>A0A3P8UFW1</accession>
<evidence type="ECO:0000256" key="3">
    <source>
        <dbReference type="SAM" id="MobiDB-lite"/>
    </source>
</evidence>
<keyword evidence="7" id="KW-1185">Reference proteome</keyword>
<dbReference type="FunFam" id="2.30.30.40:FF:000219">
    <property type="entry name" value="NADPH oxidase organizer 1"/>
    <property type="match status" value="1"/>
</dbReference>
<dbReference type="GeneTree" id="ENSGT00940000158812"/>
<dbReference type="PROSITE" id="PS50002">
    <property type="entry name" value="SH3"/>
    <property type="match status" value="2"/>
</dbReference>
<dbReference type="SMART" id="SM00312">
    <property type="entry name" value="PX"/>
    <property type="match status" value="1"/>
</dbReference>
<dbReference type="GO" id="GO:0016176">
    <property type="term" value="F:superoxide-generating NADPH oxidase activator activity"/>
    <property type="evidence" value="ECO:0007669"/>
    <property type="project" value="TreeGrafter"/>
</dbReference>
<dbReference type="RefSeq" id="XP_008313309.1">
    <property type="nucleotide sequence ID" value="XM_008315087.3"/>
</dbReference>
<dbReference type="GO" id="GO:0035091">
    <property type="term" value="F:phosphatidylinositol binding"/>
    <property type="evidence" value="ECO:0007669"/>
    <property type="project" value="InterPro"/>
</dbReference>
<evidence type="ECO:0000256" key="2">
    <source>
        <dbReference type="PROSITE-ProRule" id="PRU00192"/>
    </source>
</evidence>
<feature type="region of interest" description="Disordered" evidence="3">
    <location>
        <begin position="332"/>
        <end position="356"/>
    </location>
</feature>
<dbReference type="AlphaFoldDB" id="A0A3P8UFW1"/>
<evidence type="ECO:0000256" key="1">
    <source>
        <dbReference type="ARBA" id="ARBA00022443"/>
    </source>
</evidence>
<name>A0A3P8UFW1_CYNSE</name>
<dbReference type="KEGG" id="csem:103382331"/>
<reference evidence="6 7" key="1">
    <citation type="journal article" date="2014" name="Nat. Genet.">
        <title>Whole-genome sequence of a flatfish provides insights into ZW sex chromosome evolution and adaptation to a benthic lifestyle.</title>
        <authorList>
            <person name="Chen S."/>
            <person name="Zhang G."/>
            <person name="Shao C."/>
            <person name="Huang Q."/>
            <person name="Liu G."/>
            <person name="Zhang P."/>
            <person name="Song W."/>
            <person name="An N."/>
            <person name="Chalopin D."/>
            <person name="Volff J.N."/>
            <person name="Hong Y."/>
            <person name="Li Q."/>
            <person name="Sha Z."/>
            <person name="Zhou H."/>
            <person name="Xie M."/>
            <person name="Yu Q."/>
            <person name="Liu Y."/>
            <person name="Xiang H."/>
            <person name="Wang N."/>
            <person name="Wu K."/>
            <person name="Yang C."/>
            <person name="Zhou Q."/>
            <person name="Liao X."/>
            <person name="Yang L."/>
            <person name="Hu Q."/>
            <person name="Zhang J."/>
            <person name="Meng L."/>
            <person name="Jin L."/>
            <person name="Tian Y."/>
            <person name="Lian J."/>
            <person name="Yang J."/>
            <person name="Miao G."/>
            <person name="Liu S."/>
            <person name="Liang Z."/>
            <person name="Yan F."/>
            <person name="Li Y."/>
            <person name="Sun B."/>
            <person name="Zhang H."/>
            <person name="Zhang J."/>
            <person name="Zhu Y."/>
            <person name="Du M."/>
            <person name="Zhao Y."/>
            <person name="Schartl M."/>
            <person name="Tang Q."/>
            <person name="Wang J."/>
        </authorList>
    </citation>
    <scope>NUCLEOTIDE SEQUENCE</scope>
</reference>